<dbReference type="GO" id="GO:0016491">
    <property type="term" value="F:oxidoreductase activity"/>
    <property type="evidence" value="ECO:0007669"/>
    <property type="project" value="InterPro"/>
</dbReference>
<dbReference type="OrthoDB" id="412788at2759"/>
<keyword evidence="3" id="KW-1185">Reference proteome</keyword>
<dbReference type="EMBL" id="PDLN01000014">
    <property type="protein sequence ID" value="RDW67054.1"/>
    <property type="molecule type" value="Genomic_DNA"/>
</dbReference>
<evidence type="ECO:0000313" key="3">
    <source>
        <dbReference type="Proteomes" id="UP000256328"/>
    </source>
</evidence>
<evidence type="ECO:0000313" key="2">
    <source>
        <dbReference type="EMBL" id="RDW67054.1"/>
    </source>
</evidence>
<dbReference type="NCBIfam" id="NF041278">
    <property type="entry name" value="CmcJ_NvfI_EfuI"/>
    <property type="match status" value="1"/>
</dbReference>
<comment type="caution">
    <text evidence="2">The sequence shown here is derived from an EMBL/GenBank/DDBJ whole genome shotgun (WGS) entry which is preliminary data.</text>
</comment>
<protein>
    <submittedName>
        <fullName evidence="2">Uncharacterized protein</fullName>
    </submittedName>
</protein>
<dbReference type="AlphaFoldDB" id="A0A3D8QZQ3"/>
<gene>
    <name evidence="2" type="ORF">BP5796_09803</name>
</gene>
<comment type="similarity">
    <text evidence="1">Belongs to the asaB hydroxylase/desaturase family.</text>
</comment>
<reference evidence="2 3" key="1">
    <citation type="journal article" date="2018" name="IMA Fungus">
        <title>IMA Genome-F 9: Draft genome sequence of Annulohypoxylon stygium, Aspergillus mulundensis, Berkeleyomyces basicola (syn. Thielaviopsis basicola), Ceratocystis smalleyi, two Cercospora beticola strains, Coleophoma cylindrospora, Fusarium fracticaudum, Phialophora cf. hyalina, and Morchella septimelata.</title>
        <authorList>
            <person name="Wingfield B.D."/>
            <person name="Bills G.F."/>
            <person name="Dong Y."/>
            <person name="Huang W."/>
            <person name="Nel W.J."/>
            <person name="Swalarsk-Parry B.S."/>
            <person name="Vaghefi N."/>
            <person name="Wilken P.M."/>
            <person name="An Z."/>
            <person name="de Beer Z.W."/>
            <person name="De Vos L."/>
            <person name="Chen L."/>
            <person name="Duong T.A."/>
            <person name="Gao Y."/>
            <person name="Hammerbacher A."/>
            <person name="Kikkert J.R."/>
            <person name="Li Y."/>
            <person name="Li H."/>
            <person name="Li K."/>
            <person name="Li Q."/>
            <person name="Liu X."/>
            <person name="Ma X."/>
            <person name="Naidoo K."/>
            <person name="Pethybridge S.J."/>
            <person name="Sun J."/>
            <person name="Steenkamp E.T."/>
            <person name="van der Nest M.A."/>
            <person name="van Wyk S."/>
            <person name="Wingfield M.J."/>
            <person name="Xiong C."/>
            <person name="Yue Q."/>
            <person name="Zhang X."/>
        </authorList>
    </citation>
    <scope>NUCLEOTIDE SEQUENCE [LARGE SCALE GENOMIC DNA]</scope>
    <source>
        <strain evidence="2 3">BP5796</strain>
    </source>
</reference>
<dbReference type="PANTHER" id="PTHR34598:SF3">
    <property type="entry name" value="OXIDOREDUCTASE AN1597"/>
    <property type="match status" value="1"/>
</dbReference>
<dbReference type="Proteomes" id="UP000256328">
    <property type="component" value="Unassembled WGS sequence"/>
</dbReference>
<dbReference type="PANTHER" id="PTHR34598">
    <property type="entry name" value="BLL6449 PROTEIN"/>
    <property type="match status" value="1"/>
</dbReference>
<name>A0A3D8QZQ3_9HELO</name>
<accession>A0A3D8QZQ3</accession>
<organism evidence="2 3">
    <name type="scientific">Coleophoma crateriformis</name>
    <dbReference type="NCBI Taxonomy" id="565419"/>
    <lineage>
        <taxon>Eukaryota</taxon>
        <taxon>Fungi</taxon>
        <taxon>Dikarya</taxon>
        <taxon>Ascomycota</taxon>
        <taxon>Pezizomycotina</taxon>
        <taxon>Leotiomycetes</taxon>
        <taxon>Helotiales</taxon>
        <taxon>Dermateaceae</taxon>
        <taxon>Coleophoma</taxon>
    </lineage>
</organism>
<evidence type="ECO:0000256" key="1">
    <source>
        <dbReference type="ARBA" id="ARBA00023604"/>
    </source>
</evidence>
<proteinExistence type="inferred from homology"/>
<dbReference type="InterPro" id="IPR044053">
    <property type="entry name" value="AsaB-like"/>
</dbReference>
<sequence>MEVSLSFLSELPLYATEKPYDIYREVPAGVPTSNCEFEEHHNIKVYDVRKIQSSFDLDSSGFKLLRAPSKIDVNSIDFKDRTSDSTMVYLRDTVNLVKEELGANRVLCFDWRLRKRTSPTASLSQQPHNLDYDRFEALETAKIVHADLGFELTQLSVWRPFVAVVQDNPIAFCDRRTVRREDLISVDKIHEDHWEEGLYMYDRPWHKWYWVSDQTSDEVTLFVTWDSKEGNTVACPPHVSFINPLAKTGYPARKSVEVRLMVFTWVGHNQAGGESFGEEIEK</sequence>